<organism evidence="11 12">
    <name type="scientific">Caloramator quimbayensis</name>
    <dbReference type="NCBI Taxonomy" id="1147123"/>
    <lineage>
        <taxon>Bacteria</taxon>
        <taxon>Bacillati</taxon>
        <taxon>Bacillota</taxon>
        <taxon>Clostridia</taxon>
        <taxon>Eubacteriales</taxon>
        <taxon>Clostridiaceae</taxon>
        <taxon>Caloramator</taxon>
    </lineage>
</organism>
<feature type="binding site" evidence="8">
    <location>
        <position position="64"/>
    </location>
    <ligand>
        <name>tRNA</name>
        <dbReference type="ChEBI" id="CHEBI:17843"/>
    </ligand>
</feature>
<dbReference type="STRING" id="1147123.SAMN05443428_11827"/>
<dbReference type="GO" id="GO:0006515">
    <property type="term" value="P:protein quality control for misfolded or incompletely synthesized proteins"/>
    <property type="evidence" value="ECO:0007669"/>
    <property type="project" value="UniProtKB-UniRule"/>
</dbReference>
<keyword evidence="3 8" id="KW-0378">Hydrolase</keyword>
<keyword evidence="12" id="KW-1185">Reference proteome</keyword>
<sequence length="190" mass="21293">MYLVAGLGNIGNEYADTRHNIGFMVVDFISNKLDFKISKIKFKGLVGECMIKDEKVIFLKPSTYMNLSGESIREAVDFYKIPISNVIVVYDDVDIMFGRIRIRPSGSDAGHNGMKSIIYQLNSNEFPRVRVGIGSPDKNMISHVLGKFSQNEKEVLSKVIETSSDAVIEIIKNGIQSAMNKYNCLKISKE</sequence>
<feature type="binding site" evidence="8">
    <location>
        <position position="14"/>
    </location>
    <ligand>
        <name>tRNA</name>
        <dbReference type="ChEBI" id="CHEBI:17843"/>
    </ligand>
</feature>
<evidence type="ECO:0000313" key="11">
    <source>
        <dbReference type="EMBL" id="SKA95412.1"/>
    </source>
</evidence>
<dbReference type="GO" id="GO:0004045">
    <property type="term" value="F:peptidyl-tRNA hydrolase activity"/>
    <property type="evidence" value="ECO:0007669"/>
    <property type="project" value="UniProtKB-UniRule"/>
</dbReference>
<evidence type="ECO:0000256" key="2">
    <source>
        <dbReference type="ARBA" id="ARBA00022555"/>
    </source>
</evidence>
<feature type="active site" description="Proton acceptor" evidence="8">
    <location>
        <position position="19"/>
    </location>
</feature>
<feature type="binding site" evidence="8">
    <location>
        <position position="66"/>
    </location>
    <ligand>
        <name>tRNA</name>
        <dbReference type="ChEBI" id="CHEBI:17843"/>
    </ligand>
</feature>
<evidence type="ECO:0000313" key="12">
    <source>
        <dbReference type="Proteomes" id="UP000190105"/>
    </source>
</evidence>
<evidence type="ECO:0000256" key="6">
    <source>
        <dbReference type="ARBA" id="ARBA00048707"/>
    </source>
</evidence>
<keyword evidence="4 8" id="KW-0694">RNA-binding</keyword>
<dbReference type="GO" id="GO:0005737">
    <property type="term" value="C:cytoplasm"/>
    <property type="evidence" value="ECO:0007669"/>
    <property type="project" value="UniProtKB-SubCell"/>
</dbReference>
<comment type="subunit">
    <text evidence="8">Monomer.</text>
</comment>
<evidence type="ECO:0000256" key="8">
    <source>
        <dbReference type="HAMAP-Rule" id="MF_00083"/>
    </source>
</evidence>
<dbReference type="RefSeq" id="WP_078697185.1">
    <property type="nucleotide sequence ID" value="NZ_FUYH01000018.1"/>
</dbReference>
<dbReference type="Pfam" id="PF01195">
    <property type="entry name" value="Pept_tRNA_hydro"/>
    <property type="match status" value="1"/>
</dbReference>
<dbReference type="HAMAP" id="MF_00083">
    <property type="entry name" value="Pept_tRNA_hydro_bact"/>
    <property type="match status" value="1"/>
</dbReference>
<dbReference type="InterPro" id="IPR036416">
    <property type="entry name" value="Pept_tRNA_hydro_sf"/>
</dbReference>
<dbReference type="PANTHER" id="PTHR17224">
    <property type="entry name" value="PEPTIDYL-TRNA HYDROLASE"/>
    <property type="match status" value="1"/>
</dbReference>
<dbReference type="EMBL" id="FUYH01000018">
    <property type="protein sequence ID" value="SKA95412.1"/>
    <property type="molecule type" value="Genomic_DNA"/>
</dbReference>
<feature type="site" description="Discriminates between blocked and unblocked aminoacyl-tRNA" evidence="8">
    <location>
        <position position="9"/>
    </location>
</feature>
<dbReference type="Gene3D" id="3.40.50.1470">
    <property type="entry name" value="Peptidyl-tRNA hydrolase"/>
    <property type="match status" value="1"/>
</dbReference>
<dbReference type="NCBIfam" id="TIGR00447">
    <property type="entry name" value="pth"/>
    <property type="match status" value="1"/>
</dbReference>
<dbReference type="PROSITE" id="PS01195">
    <property type="entry name" value="PEPT_TRNA_HYDROL_1"/>
    <property type="match status" value="1"/>
</dbReference>
<reference evidence="12" key="1">
    <citation type="submission" date="2017-02" db="EMBL/GenBank/DDBJ databases">
        <authorList>
            <person name="Varghese N."/>
            <person name="Submissions S."/>
        </authorList>
    </citation>
    <scope>NUCLEOTIDE SEQUENCE [LARGE SCALE GENOMIC DNA]</scope>
    <source>
        <strain evidence="12">USBA 833</strain>
    </source>
</reference>
<evidence type="ECO:0000256" key="1">
    <source>
        <dbReference type="ARBA" id="ARBA00013260"/>
    </source>
</evidence>
<feature type="site" description="Stabilizes the basic form of H active site to accept a proton" evidence="8">
    <location>
        <position position="91"/>
    </location>
</feature>
<comment type="similarity">
    <text evidence="5 8 10">Belongs to the PTH family.</text>
</comment>
<name>A0A1T4Y0T3_9CLOT</name>
<dbReference type="AlphaFoldDB" id="A0A1T4Y0T3"/>
<keyword evidence="2 8" id="KW-0820">tRNA-binding</keyword>
<comment type="catalytic activity">
    <reaction evidence="6 8 9">
        <text>an N-acyl-L-alpha-aminoacyl-tRNA + H2O = an N-acyl-L-amino acid + a tRNA + H(+)</text>
        <dbReference type="Rhea" id="RHEA:54448"/>
        <dbReference type="Rhea" id="RHEA-COMP:10123"/>
        <dbReference type="Rhea" id="RHEA-COMP:13883"/>
        <dbReference type="ChEBI" id="CHEBI:15377"/>
        <dbReference type="ChEBI" id="CHEBI:15378"/>
        <dbReference type="ChEBI" id="CHEBI:59874"/>
        <dbReference type="ChEBI" id="CHEBI:78442"/>
        <dbReference type="ChEBI" id="CHEBI:138191"/>
        <dbReference type="EC" id="3.1.1.29"/>
    </reaction>
</comment>
<evidence type="ECO:0000256" key="4">
    <source>
        <dbReference type="ARBA" id="ARBA00022884"/>
    </source>
</evidence>
<gene>
    <name evidence="8" type="primary">pth</name>
    <name evidence="11" type="ORF">SAMN05443428_11827</name>
</gene>
<dbReference type="GO" id="GO:0000049">
    <property type="term" value="F:tRNA binding"/>
    <property type="evidence" value="ECO:0007669"/>
    <property type="project" value="UniProtKB-UniRule"/>
</dbReference>
<proteinExistence type="inferred from homology"/>
<dbReference type="InterPro" id="IPR018171">
    <property type="entry name" value="Pept_tRNA_hydro_CS"/>
</dbReference>
<dbReference type="FunFam" id="3.40.50.1470:FF:000001">
    <property type="entry name" value="Peptidyl-tRNA hydrolase"/>
    <property type="match status" value="1"/>
</dbReference>
<keyword evidence="8" id="KW-0963">Cytoplasm</keyword>
<dbReference type="GO" id="GO:0072344">
    <property type="term" value="P:rescue of stalled ribosome"/>
    <property type="evidence" value="ECO:0007669"/>
    <property type="project" value="UniProtKB-UniRule"/>
</dbReference>
<dbReference type="SUPFAM" id="SSF53178">
    <property type="entry name" value="Peptidyl-tRNA hydrolase-like"/>
    <property type="match status" value="1"/>
</dbReference>
<evidence type="ECO:0000256" key="9">
    <source>
        <dbReference type="RuleBase" id="RU000673"/>
    </source>
</evidence>
<evidence type="ECO:0000256" key="10">
    <source>
        <dbReference type="RuleBase" id="RU004320"/>
    </source>
</evidence>
<comment type="subcellular location">
    <subcellularLocation>
        <location evidence="8">Cytoplasm</location>
    </subcellularLocation>
</comment>
<dbReference type="Proteomes" id="UP000190105">
    <property type="component" value="Unassembled WGS sequence"/>
</dbReference>
<feature type="binding site" evidence="8">
    <location>
        <position position="112"/>
    </location>
    <ligand>
        <name>tRNA</name>
        <dbReference type="ChEBI" id="CHEBI:17843"/>
    </ligand>
</feature>
<comment type="function">
    <text evidence="8">Hydrolyzes ribosome-free peptidyl-tRNAs (with 1 or more amino acids incorporated), which drop off the ribosome during protein synthesis, or as a result of ribosome stalling.</text>
</comment>
<protein>
    <recommendedName>
        <fullName evidence="7 8">Peptidyl-tRNA hydrolase</fullName>
        <shortName evidence="8">Pth</shortName>
        <ecNumber evidence="1 8">3.1.1.29</ecNumber>
    </recommendedName>
</protein>
<evidence type="ECO:0000256" key="7">
    <source>
        <dbReference type="ARBA" id="ARBA00050038"/>
    </source>
</evidence>
<evidence type="ECO:0000256" key="3">
    <source>
        <dbReference type="ARBA" id="ARBA00022801"/>
    </source>
</evidence>
<accession>A0A1T4Y0T3</accession>
<evidence type="ECO:0000256" key="5">
    <source>
        <dbReference type="ARBA" id="ARBA00038063"/>
    </source>
</evidence>
<dbReference type="PROSITE" id="PS01196">
    <property type="entry name" value="PEPT_TRNA_HYDROL_2"/>
    <property type="match status" value="1"/>
</dbReference>
<dbReference type="CDD" id="cd00462">
    <property type="entry name" value="PTH"/>
    <property type="match status" value="1"/>
</dbReference>
<comment type="function">
    <text evidence="8">Catalyzes the release of premature peptidyl moieties from peptidyl-tRNA molecules trapped in stalled 50S ribosomal subunits, and thus maintains levels of free tRNAs and 50S ribosomes.</text>
</comment>
<dbReference type="EC" id="3.1.1.29" evidence="1 8"/>
<dbReference type="InterPro" id="IPR001328">
    <property type="entry name" value="Pept_tRNA_hydro"/>
</dbReference>
<dbReference type="PANTHER" id="PTHR17224:SF1">
    <property type="entry name" value="PEPTIDYL-TRNA HYDROLASE"/>
    <property type="match status" value="1"/>
</dbReference>
<dbReference type="OrthoDB" id="9800507at2"/>